<dbReference type="InterPro" id="IPR000436">
    <property type="entry name" value="Sushi_SCR_CCP_dom"/>
</dbReference>
<comment type="caution">
    <text evidence="6">The sequence shown here is derived from an EMBL/GenBank/DDBJ whole genome shotgun (WGS) entry which is preliminary data.</text>
</comment>
<reference evidence="6" key="1">
    <citation type="journal article" date="2023" name="Mol. Biol. Evol.">
        <title>Third-Generation Sequencing Reveals the Adaptive Role of the Epigenome in Three Deep-Sea Polychaetes.</title>
        <authorList>
            <person name="Perez M."/>
            <person name="Aroh O."/>
            <person name="Sun Y."/>
            <person name="Lan Y."/>
            <person name="Juniper S.K."/>
            <person name="Young C.R."/>
            <person name="Angers B."/>
            <person name="Qian P.Y."/>
        </authorList>
    </citation>
    <scope>NUCLEOTIDE SEQUENCE</scope>
    <source>
        <strain evidence="6">P08H-3</strain>
    </source>
</reference>
<evidence type="ECO:0000313" key="7">
    <source>
        <dbReference type="Proteomes" id="UP001208570"/>
    </source>
</evidence>
<feature type="domain" description="HYR" evidence="4">
    <location>
        <begin position="146"/>
        <end position="231"/>
    </location>
</feature>
<dbReference type="PANTHER" id="PTHR46343">
    <property type="entry name" value="HYR DOMAIN-CONTAINING PROTEIN"/>
    <property type="match status" value="1"/>
</dbReference>
<dbReference type="SUPFAM" id="SSF57535">
    <property type="entry name" value="Complement control module/SCR domain"/>
    <property type="match status" value="1"/>
</dbReference>
<keyword evidence="7" id="KW-1185">Reference proteome</keyword>
<feature type="domain" description="HYR" evidence="4">
    <location>
        <begin position="232"/>
        <end position="310"/>
    </location>
</feature>
<dbReference type="Gene3D" id="2.10.70.10">
    <property type="entry name" value="Complement Module, domain 1"/>
    <property type="match status" value="2"/>
</dbReference>
<feature type="disulfide bond" evidence="3">
    <location>
        <begin position="118"/>
        <end position="145"/>
    </location>
</feature>
<evidence type="ECO:0000256" key="2">
    <source>
        <dbReference type="ARBA" id="ARBA00023157"/>
    </source>
</evidence>
<dbReference type="EMBL" id="JAODUP010000413">
    <property type="protein sequence ID" value="KAK2150292.1"/>
    <property type="molecule type" value="Genomic_DNA"/>
</dbReference>
<dbReference type="InterPro" id="IPR035976">
    <property type="entry name" value="Sushi/SCR/CCP_sf"/>
</dbReference>
<evidence type="ECO:0000256" key="1">
    <source>
        <dbReference type="ARBA" id="ARBA00022737"/>
    </source>
</evidence>
<dbReference type="Proteomes" id="UP001208570">
    <property type="component" value="Unassembled WGS sequence"/>
</dbReference>
<dbReference type="InterPro" id="IPR003410">
    <property type="entry name" value="HYR_dom"/>
</dbReference>
<keyword evidence="3" id="KW-0768">Sushi</keyword>
<name>A0AAD9MYA9_9ANNE</name>
<comment type="caution">
    <text evidence="3">Lacks conserved residue(s) required for the propagation of feature annotation.</text>
</comment>
<dbReference type="CDD" id="cd00033">
    <property type="entry name" value="CCP"/>
    <property type="match status" value="1"/>
</dbReference>
<dbReference type="Pfam" id="PF02494">
    <property type="entry name" value="HYR"/>
    <property type="match status" value="2"/>
</dbReference>
<keyword evidence="1" id="KW-0677">Repeat</keyword>
<dbReference type="PANTHER" id="PTHR46343:SF2">
    <property type="entry name" value="SUSHI_VON WILLEBRAND FACTOR TYPE A_EGF_PENTRAXIN DOMAIN-CONTAINING 1"/>
    <property type="match status" value="1"/>
</dbReference>
<proteinExistence type="predicted"/>
<evidence type="ECO:0000259" key="4">
    <source>
        <dbReference type="PROSITE" id="PS50825"/>
    </source>
</evidence>
<keyword evidence="2 3" id="KW-1015">Disulfide bond</keyword>
<evidence type="ECO:0000313" key="6">
    <source>
        <dbReference type="EMBL" id="KAK2150292.1"/>
    </source>
</evidence>
<evidence type="ECO:0008006" key="8">
    <source>
        <dbReference type="Google" id="ProtNLM"/>
    </source>
</evidence>
<evidence type="ECO:0000259" key="5">
    <source>
        <dbReference type="PROSITE" id="PS50923"/>
    </source>
</evidence>
<dbReference type="AlphaFoldDB" id="A0AAD9MYA9"/>
<sequence length="378" mass="42242">MQLVERLIPHQYSCFHVMSIYCEQAVRLELIRTKRNPATSAFVRVVPIQMRSPHQERPIYTCVNVSQDSAGLDTTPAPNIGSVYVLVKTCTVLKDPLNGNMICTKSDFSFETKCDFSCDSGYKLVGSKTRHCLGMGFWDGITATCRDVAPPVLQGCPSDIVAETETDDYIAKVTWDPPIAIDNSGFLPIVTSVPAVQPPVAIPIGTTRIKYIAEDGSRNKAHCTFSIYVKDTQPPRVDRCISPVPIMLRHHDIIVKWEEPEFSDNSRRPITVKQTHKPGKFPLGKTEVVYTAIDKAGNNNTCIINVIVKEHACVNPPTPLNGFINCEEQQDDVVCTLSCKQSYNFAMEPADEYHCDYDFGFWTPQDKIPFPDCSSEKQ</sequence>
<dbReference type="InterPro" id="IPR043555">
    <property type="entry name" value="SRPX-like"/>
</dbReference>
<accession>A0AAD9MYA9</accession>
<protein>
    <recommendedName>
        <fullName evidence="8">HYR domain-containing protein</fullName>
    </recommendedName>
</protein>
<feature type="domain" description="Sushi" evidence="5">
    <location>
        <begin position="88"/>
        <end position="147"/>
    </location>
</feature>
<dbReference type="Pfam" id="PF00084">
    <property type="entry name" value="Sushi"/>
    <property type="match status" value="1"/>
</dbReference>
<dbReference type="PROSITE" id="PS50923">
    <property type="entry name" value="SUSHI"/>
    <property type="match status" value="1"/>
</dbReference>
<gene>
    <name evidence="6" type="ORF">LSH36_413g01041</name>
</gene>
<dbReference type="SMART" id="SM00032">
    <property type="entry name" value="CCP"/>
    <property type="match status" value="2"/>
</dbReference>
<dbReference type="PROSITE" id="PS50825">
    <property type="entry name" value="HYR"/>
    <property type="match status" value="2"/>
</dbReference>
<evidence type="ECO:0000256" key="3">
    <source>
        <dbReference type="PROSITE-ProRule" id="PRU00302"/>
    </source>
</evidence>
<organism evidence="6 7">
    <name type="scientific">Paralvinella palmiformis</name>
    <dbReference type="NCBI Taxonomy" id="53620"/>
    <lineage>
        <taxon>Eukaryota</taxon>
        <taxon>Metazoa</taxon>
        <taxon>Spiralia</taxon>
        <taxon>Lophotrochozoa</taxon>
        <taxon>Annelida</taxon>
        <taxon>Polychaeta</taxon>
        <taxon>Sedentaria</taxon>
        <taxon>Canalipalpata</taxon>
        <taxon>Terebellida</taxon>
        <taxon>Terebelliformia</taxon>
        <taxon>Alvinellidae</taxon>
        <taxon>Paralvinella</taxon>
    </lineage>
</organism>